<dbReference type="AlphaFoldDB" id="A0A7Y0E4K2"/>
<dbReference type="InterPro" id="IPR010930">
    <property type="entry name" value="Flg_bb/hook_C_dom"/>
</dbReference>
<dbReference type="GO" id="GO:0044780">
    <property type="term" value="P:bacterial-type flagellum assembly"/>
    <property type="evidence" value="ECO:0007669"/>
    <property type="project" value="InterPro"/>
</dbReference>
<keyword evidence="6" id="KW-0975">Bacterial flagellum</keyword>
<evidence type="ECO:0000256" key="2">
    <source>
        <dbReference type="ARBA" id="ARBA00004613"/>
    </source>
</evidence>
<dbReference type="InterPro" id="IPR010810">
    <property type="entry name" value="Flagellin_hook_IN_motif"/>
</dbReference>
<dbReference type="Pfam" id="PF22638">
    <property type="entry name" value="FlgK_D1"/>
    <property type="match status" value="1"/>
</dbReference>
<feature type="domain" description="Flagellar hook-associated protein FlgK helical" evidence="8">
    <location>
        <begin position="86"/>
        <end position="307"/>
    </location>
</feature>
<comment type="similarity">
    <text evidence="3">Belongs to the flagella basal body rod proteins family.</text>
</comment>
<dbReference type="InterPro" id="IPR002371">
    <property type="entry name" value="FlgK"/>
</dbReference>
<dbReference type="GO" id="GO:0005576">
    <property type="term" value="C:extracellular region"/>
    <property type="evidence" value="ECO:0007669"/>
    <property type="project" value="UniProtKB-SubCell"/>
</dbReference>
<evidence type="ECO:0000256" key="6">
    <source>
        <dbReference type="ARBA" id="ARBA00023143"/>
    </source>
</evidence>
<dbReference type="Proteomes" id="UP000539372">
    <property type="component" value="Unassembled WGS sequence"/>
</dbReference>
<evidence type="ECO:0000259" key="8">
    <source>
        <dbReference type="Pfam" id="PF22638"/>
    </source>
</evidence>
<comment type="subcellular location">
    <subcellularLocation>
        <location evidence="1">Bacterial flagellum</location>
    </subcellularLocation>
    <subcellularLocation>
        <location evidence="2">Secreted</location>
    </subcellularLocation>
</comment>
<sequence length="676" mass="70690">MSLFSALSVAVTSINALNSATRVVSDNVANATNEGYNRRIAQFENLQYGGVSISDITRATNTGLLRDFFQQTTTARADTVRDGLYQQVEQLFGTSNGQTPLVDEIEQLRSAFKALEASPESDAAQNEVLIAAAGIVDEIERLSDGLDLIEDQILRNIEDVVTEANDVMQEIDRLNAKIVTEKAGGRSTSNLENLRDSQVEKLANIAQIRTFERDDGSLAVYTTSGLVLVDADPETFSWDSATRSLTLSGSTAPNLLTSGQLPDGELGAMANFIRTDSTAIESSESGMGTLEKMRNQLDDLAFALADDSTARTSGTTYVEGNDDLTTSGVVTAGNTLTFTIGGTLMGTVTVNAGDSIDDVATAINGITNMRARVDGNGHLQVLSDGGAFTIGGTAAGELGLTTSQIAADAEDSLAYAYEKEFAAGTVPVNATTVLSSINGIAVNDSFTFNNANLGGAVTYTVGAGDTVQDMLDAINSQDGMYAKIGTGGVIEISSRAGSLALTEGTNTPLTALGFTINGTTASISGTASSTQSNSFFVAEAGTTPLDVSRTNLALATSLNNRSQSLKVENGTEIVQAMNSSSRSLVGSGLTTSNTDYTGLSNGILTGLSLNAYRATNNAEESEILRAGLEQSLRDDLGVDIDEELANLTVLQNAYAATARVIDTINQMFVALENAGR</sequence>
<dbReference type="EMBL" id="JABBNT010000005">
    <property type="protein sequence ID" value="NMM46321.1"/>
    <property type="molecule type" value="Genomic_DNA"/>
</dbReference>
<evidence type="ECO:0000313" key="9">
    <source>
        <dbReference type="EMBL" id="NMM46321.1"/>
    </source>
</evidence>
<name>A0A7Y0E4K2_9PROT</name>
<dbReference type="Pfam" id="PF06429">
    <property type="entry name" value="Flg_bbr_C"/>
    <property type="match status" value="1"/>
</dbReference>
<evidence type="ECO:0000313" key="10">
    <source>
        <dbReference type="Proteomes" id="UP000539372"/>
    </source>
</evidence>
<evidence type="ECO:0000256" key="3">
    <source>
        <dbReference type="ARBA" id="ARBA00009677"/>
    </source>
</evidence>
<dbReference type="GO" id="GO:0009424">
    <property type="term" value="C:bacterial-type flagellum hook"/>
    <property type="evidence" value="ECO:0007669"/>
    <property type="project" value="InterPro"/>
</dbReference>
<dbReference type="InterPro" id="IPR053927">
    <property type="entry name" value="FlgK_helical"/>
</dbReference>
<protein>
    <recommendedName>
        <fullName evidence="4">Flagellar hook-associated protein 1</fullName>
    </recommendedName>
</protein>
<dbReference type="RefSeq" id="WP_169626682.1">
    <property type="nucleotide sequence ID" value="NZ_JABBNT010000005.1"/>
</dbReference>
<feature type="domain" description="Flagellar basal-body/hook protein C-terminal" evidence="7">
    <location>
        <begin position="637"/>
        <end position="668"/>
    </location>
</feature>
<reference evidence="9 10" key="1">
    <citation type="submission" date="2020-04" db="EMBL/GenBank/DDBJ databases">
        <title>Rhodospirillaceae bacterium KN72 isolated from deep sea.</title>
        <authorList>
            <person name="Zhang D.-C."/>
        </authorList>
    </citation>
    <scope>NUCLEOTIDE SEQUENCE [LARGE SCALE GENOMIC DNA]</scope>
    <source>
        <strain evidence="9 10">KN72</strain>
    </source>
</reference>
<dbReference type="PANTHER" id="PTHR30033:SF2">
    <property type="entry name" value="FLAGELLAR HOOK PROTEIN"/>
    <property type="match status" value="1"/>
</dbReference>
<organism evidence="9 10">
    <name type="scientific">Pacificispira spongiicola</name>
    <dbReference type="NCBI Taxonomy" id="2729598"/>
    <lineage>
        <taxon>Bacteria</taxon>
        <taxon>Pseudomonadati</taxon>
        <taxon>Pseudomonadota</taxon>
        <taxon>Alphaproteobacteria</taxon>
        <taxon>Rhodospirillales</taxon>
        <taxon>Rhodospirillaceae</taxon>
        <taxon>Pacificispira</taxon>
    </lineage>
</organism>
<evidence type="ECO:0000256" key="5">
    <source>
        <dbReference type="ARBA" id="ARBA00022525"/>
    </source>
</evidence>
<gene>
    <name evidence="9" type="ORF">HH303_17655</name>
</gene>
<dbReference type="GO" id="GO:0005198">
    <property type="term" value="F:structural molecule activity"/>
    <property type="evidence" value="ECO:0007669"/>
    <property type="project" value="InterPro"/>
</dbReference>
<keyword evidence="5" id="KW-0964">Secreted</keyword>
<dbReference type="PANTHER" id="PTHR30033">
    <property type="entry name" value="FLAGELLAR HOOK-ASSOCIATED PROTEIN 1"/>
    <property type="match status" value="1"/>
</dbReference>
<proteinExistence type="inferred from homology"/>
<dbReference type="Pfam" id="PF07196">
    <property type="entry name" value="Flagellin_IN"/>
    <property type="match status" value="1"/>
</dbReference>
<evidence type="ECO:0000256" key="4">
    <source>
        <dbReference type="ARBA" id="ARBA00016244"/>
    </source>
</evidence>
<evidence type="ECO:0000256" key="1">
    <source>
        <dbReference type="ARBA" id="ARBA00004365"/>
    </source>
</evidence>
<accession>A0A7Y0E4K2</accession>
<keyword evidence="10" id="KW-1185">Reference proteome</keyword>
<comment type="caution">
    <text evidence="9">The sequence shown here is derived from an EMBL/GenBank/DDBJ whole genome shotgun (WGS) entry which is preliminary data.</text>
</comment>
<evidence type="ECO:0000259" key="7">
    <source>
        <dbReference type="Pfam" id="PF06429"/>
    </source>
</evidence>